<reference evidence="2" key="1">
    <citation type="journal article" date="2020" name="mSystems">
        <title>Genome- and Community-Level Interaction Insights into Carbon Utilization and Element Cycling Functions of Hydrothermarchaeota in Hydrothermal Sediment.</title>
        <authorList>
            <person name="Zhou Z."/>
            <person name="Liu Y."/>
            <person name="Xu W."/>
            <person name="Pan J."/>
            <person name="Luo Z.H."/>
            <person name="Li M."/>
        </authorList>
    </citation>
    <scope>NUCLEOTIDE SEQUENCE [LARGE SCALE GENOMIC DNA]</scope>
    <source>
        <strain evidence="2">SpSt-143</strain>
    </source>
</reference>
<dbReference type="EMBL" id="DSGB01000003">
    <property type="protein sequence ID" value="HER95518.1"/>
    <property type="molecule type" value="Genomic_DNA"/>
</dbReference>
<feature type="signal peptide" evidence="1">
    <location>
        <begin position="1"/>
        <end position="26"/>
    </location>
</feature>
<gene>
    <name evidence="2" type="ORF">ENO59_03235</name>
</gene>
<sequence length="347" mass="38307">MTSFPITQKALCLVALLALGICNALAQKVGSTSMQFLKVMPSARAAAVGEAYSVWASGAEALFWNPGGLASVARHEVSLTYVDWLFDTKQGAFAYALSLGNLGAIGLQVQYVDFGVFEETTNEFPYIIDPDRPGMTGRTFRPFGYLIGATYGRYLTDRFSLGLSIKYAYESLFNDKRVEQVMIRPGTYADVNTWASGILFDFGMRYNTGFRSIQIASAVQNFGPNVRYATEAYPVPLLFRVGVAAHLFGPIGLLQGGYEKSRLSAAFDIFHPNDYAQQFHMGLEYEFMDILSLRGGYKFNYDSDGLTLGIGLKYKVGNMQVSMDYSYGSMGDYLEDVQRISLGVIVP</sequence>
<name>A0A7V2AZI5_RHOMR</name>
<dbReference type="NCBIfam" id="NF033709">
    <property type="entry name" value="PorV_fam"/>
    <property type="match status" value="1"/>
</dbReference>
<accession>A0A7V2AZI5</accession>
<dbReference type="Gene3D" id="2.40.160.60">
    <property type="entry name" value="Outer membrane protein transport protein (OMPP1/FadL/TodX)"/>
    <property type="match status" value="1"/>
</dbReference>
<organism evidence="2">
    <name type="scientific">Rhodothermus marinus</name>
    <name type="common">Rhodothermus obamensis</name>
    <dbReference type="NCBI Taxonomy" id="29549"/>
    <lineage>
        <taxon>Bacteria</taxon>
        <taxon>Pseudomonadati</taxon>
        <taxon>Rhodothermota</taxon>
        <taxon>Rhodothermia</taxon>
        <taxon>Rhodothermales</taxon>
        <taxon>Rhodothermaceae</taxon>
        <taxon>Rhodothermus</taxon>
    </lineage>
</organism>
<dbReference type="SUPFAM" id="SSF56935">
    <property type="entry name" value="Porins"/>
    <property type="match status" value="1"/>
</dbReference>
<keyword evidence="1" id="KW-0732">Signal</keyword>
<proteinExistence type="predicted"/>
<comment type="caution">
    <text evidence="2">The sequence shown here is derived from an EMBL/GenBank/DDBJ whole genome shotgun (WGS) entry which is preliminary data.</text>
</comment>
<feature type="chain" id="PRO_5030641293" evidence="1">
    <location>
        <begin position="27"/>
        <end position="347"/>
    </location>
</feature>
<evidence type="ECO:0000313" key="2">
    <source>
        <dbReference type="EMBL" id="HER95518.1"/>
    </source>
</evidence>
<evidence type="ECO:0000256" key="1">
    <source>
        <dbReference type="SAM" id="SignalP"/>
    </source>
</evidence>
<protein>
    <submittedName>
        <fullName evidence="2">PorV/PorQ family protein</fullName>
    </submittedName>
</protein>
<dbReference type="AlphaFoldDB" id="A0A7V2AZI5"/>